<reference evidence="12 13" key="1">
    <citation type="submission" date="2021-01" db="EMBL/GenBank/DDBJ databases">
        <title>Whole genome shotgun sequence of Catellatospora coxensis NBRC 107359.</title>
        <authorList>
            <person name="Komaki H."/>
            <person name="Tamura T."/>
        </authorList>
    </citation>
    <scope>NUCLEOTIDE SEQUENCE [LARGE SCALE GENOMIC DNA]</scope>
    <source>
        <strain evidence="12 13">NBRC 107359</strain>
    </source>
</reference>
<keyword evidence="7" id="KW-0067">ATP-binding</keyword>
<keyword evidence="3" id="KW-0597">Phosphoprotein</keyword>
<feature type="domain" description="Histidine kinase/HSP90-like ATPase" evidence="10">
    <location>
        <begin position="283"/>
        <end position="366"/>
    </location>
</feature>
<dbReference type="InterPro" id="IPR036890">
    <property type="entry name" value="HATPase_C_sf"/>
</dbReference>
<dbReference type="Pfam" id="PF02518">
    <property type="entry name" value="HATPase_c"/>
    <property type="match status" value="1"/>
</dbReference>
<evidence type="ECO:0000256" key="2">
    <source>
        <dbReference type="ARBA" id="ARBA00012438"/>
    </source>
</evidence>
<feature type="transmembrane region" description="Helical" evidence="9">
    <location>
        <begin position="68"/>
        <end position="86"/>
    </location>
</feature>
<feature type="transmembrane region" description="Helical" evidence="9">
    <location>
        <begin position="92"/>
        <end position="125"/>
    </location>
</feature>
<dbReference type="GO" id="GO:0005524">
    <property type="term" value="F:ATP binding"/>
    <property type="evidence" value="ECO:0007669"/>
    <property type="project" value="UniProtKB-KW"/>
</dbReference>
<dbReference type="EMBL" id="BONI01000029">
    <property type="protein sequence ID" value="GIG07000.1"/>
    <property type="molecule type" value="Genomic_DNA"/>
</dbReference>
<evidence type="ECO:0000313" key="12">
    <source>
        <dbReference type="EMBL" id="GIG07000.1"/>
    </source>
</evidence>
<proteinExistence type="predicted"/>
<sequence>MTWDHRYPPRRRRLFPLLIAVIQVIGVTFASRVAAVEGGVQFRALDWLGYALLVGSAAAMWLWRVHMVAALTAVTALTGAYVPLGYPPGPFFLAFLLTLVGAVVLGHRIAAWVTAAAGWLGFMLLGWAEHPLLWRGVVSGAVLVGVLLIAQVIASNRDRIIEQRRRRIGDERLRMAREVHDVVAHHISLINVQAGVALHLLDDDPEQARTALAAIKTASRDTLRELRATLGVLRAVDEQAPRSPAPSIDRLDELVARFAGAGLRVDVRVTGTPRELPTPVDLAAYRIVQESLTNVHRHAGVDAAQVSVGYDTDELVLDITDRGRGGETADGNGLSGIRERVAALGGTVAIGPRPEGGFTVCAVLPTGGTS</sequence>
<evidence type="ECO:0000256" key="9">
    <source>
        <dbReference type="SAM" id="Phobius"/>
    </source>
</evidence>
<evidence type="ECO:0000256" key="6">
    <source>
        <dbReference type="ARBA" id="ARBA00022777"/>
    </source>
</evidence>
<organism evidence="12 13">
    <name type="scientific">Catellatospora coxensis</name>
    <dbReference type="NCBI Taxonomy" id="310354"/>
    <lineage>
        <taxon>Bacteria</taxon>
        <taxon>Bacillati</taxon>
        <taxon>Actinomycetota</taxon>
        <taxon>Actinomycetes</taxon>
        <taxon>Micromonosporales</taxon>
        <taxon>Micromonosporaceae</taxon>
        <taxon>Catellatospora</taxon>
    </lineage>
</organism>
<dbReference type="GO" id="GO:0000155">
    <property type="term" value="F:phosphorelay sensor kinase activity"/>
    <property type="evidence" value="ECO:0007669"/>
    <property type="project" value="InterPro"/>
</dbReference>
<keyword evidence="8" id="KW-0902">Two-component regulatory system</keyword>
<dbReference type="SUPFAM" id="SSF55874">
    <property type="entry name" value="ATPase domain of HSP90 chaperone/DNA topoisomerase II/histidine kinase"/>
    <property type="match status" value="1"/>
</dbReference>
<keyword evidence="6 12" id="KW-0418">Kinase</keyword>
<protein>
    <recommendedName>
        <fullName evidence="2">histidine kinase</fullName>
        <ecNumber evidence="2">2.7.13.3</ecNumber>
    </recommendedName>
</protein>
<evidence type="ECO:0000256" key="3">
    <source>
        <dbReference type="ARBA" id="ARBA00022553"/>
    </source>
</evidence>
<accession>A0A8J3L3E0</accession>
<dbReference type="PANTHER" id="PTHR24421:SF10">
    <property type="entry name" value="NITRATE_NITRITE SENSOR PROTEIN NARQ"/>
    <property type="match status" value="1"/>
</dbReference>
<dbReference type="RefSeq" id="WP_203693355.1">
    <property type="nucleotide sequence ID" value="NZ_BAAALC010000041.1"/>
</dbReference>
<evidence type="ECO:0000256" key="8">
    <source>
        <dbReference type="ARBA" id="ARBA00023012"/>
    </source>
</evidence>
<feature type="transmembrane region" description="Helical" evidence="9">
    <location>
        <begin position="14"/>
        <end position="35"/>
    </location>
</feature>
<gene>
    <name evidence="12" type="ORF">Cco03nite_37000</name>
</gene>
<keyword evidence="4" id="KW-0808">Transferase</keyword>
<comment type="catalytic activity">
    <reaction evidence="1">
        <text>ATP + protein L-histidine = ADP + protein N-phospho-L-histidine.</text>
        <dbReference type="EC" id="2.7.13.3"/>
    </reaction>
</comment>
<keyword evidence="9" id="KW-0472">Membrane</keyword>
<keyword evidence="9" id="KW-0812">Transmembrane</keyword>
<dbReference type="CDD" id="cd16917">
    <property type="entry name" value="HATPase_UhpB-NarQ-NarX-like"/>
    <property type="match status" value="1"/>
</dbReference>
<name>A0A8J3L3E0_9ACTN</name>
<dbReference type="InterPro" id="IPR003594">
    <property type="entry name" value="HATPase_dom"/>
</dbReference>
<dbReference type="GO" id="GO:0046983">
    <property type="term" value="F:protein dimerization activity"/>
    <property type="evidence" value="ECO:0007669"/>
    <property type="project" value="InterPro"/>
</dbReference>
<dbReference type="PANTHER" id="PTHR24421">
    <property type="entry name" value="NITRATE/NITRITE SENSOR PROTEIN NARX-RELATED"/>
    <property type="match status" value="1"/>
</dbReference>
<dbReference type="GO" id="GO:0016020">
    <property type="term" value="C:membrane"/>
    <property type="evidence" value="ECO:0007669"/>
    <property type="project" value="InterPro"/>
</dbReference>
<evidence type="ECO:0000259" key="11">
    <source>
        <dbReference type="Pfam" id="PF07730"/>
    </source>
</evidence>
<dbReference type="Pfam" id="PF07730">
    <property type="entry name" value="HisKA_3"/>
    <property type="match status" value="1"/>
</dbReference>
<dbReference type="EC" id="2.7.13.3" evidence="2"/>
<keyword evidence="13" id="KW-1185">Reference proteome</keyword>
<dbReference type="AlphaFoldDB" id="A0A8J3L3E0"/>
<evidence type="ECO:0000256" key="5">
    <source>
        <dbReference type="ARBA" id="ARBA00022741"/>
    </source>
</evidence>
<feature type="domain" description="Signal transduction histidine kinase subgroup 3 dimerisation and phosphoacceptor" evidence="11">
    <location>
        <begin position="171"/>
        <end position="236"/>
    </location>
</feature>
<evidence type="ECO:0000256" key="1">
    <source>
        <dbReference type="ARBA" id="ARBA00000085"/>
    </source>
</evidence>
<dbReference type="InterPro" id="IPR050482">
    <property type="entry name" value="Sensor_HK_TwoCompSys"/>
</dbReference>
<dbReference type="Gene3D" id="1.20.5.1930">
    <property type="match status" value="1"/>
</dbReference>
<dbReference type="Gene3D" id="3.30.565.10">
    <property type="entry name" value="Histidine kinase-like ATPase, C-terminal domain"/>
    <property type="match status" value="1"/>
</dbReference>
<dbReference type="InterPro" id="IPR011712">
    <property type="entry name" value="Sig_transdc_His_kin_sub3_dim/P"/>
</dbReference>
<dbReference type="Proteomes" id="UP000630887">
    <property type="component" value="Unassembled WGS sequence"/>
</dbReference>
<evidence type="ECO:0000256" key="7">
    <source>
        <dbReference type="ARBA" id="ARBA00022840"/>
    </source>
</evidence>
<feature type="transmembrane region" description="Helical" evidence="9">
    <location>
        <begin position="132"/>
        <end position="154"/>
    </location>
</feature>
<evidence type="ECO:0000256" key="4">
    <source>
        <dbReference type="ARBA" id="ARBA00022679"/>
    </source>
</evidence>
<keyword evidence="5" id="KW-0547">Nucleotide-binding</keyword>
<keyword evidence="9" id="KW-1133">Transmembrane helix</keyword>
<evidence type="ECO:0000259" key="10">
    <source>
        <dbReference type="Pfam" id="PF02518"/>
    </source>
</evidence>
<evidence type="ECO:0000313" key="13">
    <source>
        <dbReference type="Proteomes" id="UP000630887"/>
    </source>
</evidence>
<comment type="caution">
    <text evidence="12">The sequence shown here is derived from an EMBL/GenBank/DDBJ whole genome shotgun (WGS) entry which is preliminary data.</text>
</comment>